<dbReference type="AlphaFoldDB" id="A0A369TMD4"/>
<dbReference type="OrthoDB" id="9814124at2"/>
<sequence length="272" mass="28958">MKVALTGATGLVGRFIADGLRAAGDTVVPLSRPEYRLGDRPDLSGCDALVHSALAHVPGRYRGGEGDDPEGFTRANLDGSLALFEAAKVSGVGRVTFLSTRAVYGAYPPGTTLTEDMPPRPDTLYGEVKWQAEQALDALCGDAFSAASIRATGVYGEGTGHKWEGLFADFQAGRPIQPRRSTELHGADLARAVHLLLHRTETGVFNASDILLDRRDLLARVAALTGGTSALPEASDAPVSEMRCDRLRALGWRPSGWQALDRALPDLLKTVP</sequence>
<dbReference type="InterPro" id="IPR036291">
    <property type="entry name" value="NAD(P)-bd_dom_sf"/>
</dbReference>
<dbReference type="PANTHER" id="PTHR43245">
    <property type="entry name" value="BIFUNCTIONAL POLYMYXIN RESISTANCE PROTEIN ARNA"/>
    <property type="match status" value="1"/>
</dbReference>
<organism evidence="2 3">
    <name type="scientific">Thalassococcus profundi</name>
    <dbReference type="NCBI Taxonomy" id="2282382"/>
    <lineage>
        <taxon>Bacteria</taxon>
        <taxon>Pseudomonadati</taxon>
        <taxon>Pseudomonadota</taxon>
        <taxon>Alphaproteobacteria</taxon>
        <taxon>Rhodobacterales</taxon>
        <taxon>Roseobacteraceae</taxon>
        <taxon>Thalassococcus</taxon>
    </lineage>
</organism>
<evidence type="ECO:0000313" key="2">
    <source>
        <dbReference type="EMBL" id="RDD65834.1"/>
    </source>
</evidence>
<dbReference type="EMBL" id="QPMK01000009">
    <property type="protein sequence ID" value="RDD65834.1"/>
    <property type="molecule type" value="Genomic_DNA"/>
</dbReference>
<dbReference type="Gene3D" id="3.40.50.720">
    <property type="entry name" value="NAD(P)-binding Rossmann-like Domain"/>
    <property type="match status" value="1"/>
</dbReference>
<dbReference type="InterPro" id="IPR050177">
    <property type="entry name" value="Lipid_A_modif_metabolic_enz"/>
</dbReference>
<dbReference type="Proteomes" id="UP000253977">
    <property type="component" value="Unassembled WGS sequence"/>
</dbReference>
<dbReference type="RefSeq" id="WP_114511399.1">
    <property type="nucleotide sequence ID" value="NZ_QPMK01000009.1"/>
</dbReference>
<evidence type="ECO:0000259" key="1">
    <source>
        <dbReference type="Pfam" id="PF01370"/>
    </source>
</evidence>
<evidence type="ECO:0000313" key="3">
    <source>
        <dbReference type="Proteomes" id="UP000253977"/>
    </source>
</evidence>
<accession>A0A369TMD4</accession>
<dbReference type="SUPFAM" id="SSF51735">
    <property type="entry name" value="NAD(P)-binding Rossmann-fold domains"/>
    <property type="match status" value="1"/>
</dbReference>
<reference evidence="2 3" key="1">
    <citation type="submission" date="2018-07" db="EMBL/GenBank/DDBJ databases">
        <title>Thalassococcus profundi sp. nov., a marine bacterium isolated from deep seawater of Okinawa Trough.</title>
        <authorList>
            <person name="Yu M."/>
        </authorList>
    </citation>
    <scope>NUCLEOTIDE SEQUENCE [LARGE SCALE GENOMIC DNA]</scope>
    <source>
        <strain evidence="2 3">WRAS1</strain>
    </source>
</reference>
<dbReference type="InterPro" id="IPR001509">
    <property type="entry name" value="Epimerase_deHydtase"/>
</dbReference>
<dbReference type="Pfam" id="PF01370">
    <property type="entry name" value="Epimerase"/>
    <property type="match status" value="1"/>
</dbReference>
<keyword evidence="3" id="KW-1185">Reference proteome</keyword>
<dbReference type="PANTHER" id="PTHR43245:SF55">
    <property type="entry name" value="NAD(P)-BINDING DOMAIN-CONTAINING PROTEIN"/>
    <property type="match status" value="1"/>
</dbReference>
<comment type="caution">
    <text evidence="2">The sequence shown here is derived from an EMBL/GenBank/DDBJ whole genome shotgun (WGS) entry which is preliminary data.</text>
</comment>
<name>A0A369TMD4_9RHOB</name>
<protein>
    <submittedName>
        <fullName evidence="2">NAD(P)-dependent oxidoreductase</fullName>
    </submittedName>
</protein>
<dbReference type="CDD" id="cd08946">
    <property type="entry name" value="SDR_e"/>
    <property type="match status" value="1"/>
</dbReference>
<feature type="domain" description="NAD-dependent epimerase/dehydratase" evidence="1">
    <location>
        <begin position="4"/>
        <end position="204"/>
    </location>
</feature>
<gene>
    <name evidence="2" type="ORF">DU478_13025</name>
</gene>
<proteinExistence type="predicted"/>